<accession>U2HTP3</accession>
<dbReference type="AlphaFoldDB" id="U2HTP3"/>
<dbReference type="RefSeq" id="WP_021071344.1">
    <property type="nucleotide sequence ID" value="NZ_ATDL01000016.1"/>
</dbReference>
<reference evidence="9 10" key="1">
    <citation type="journal article" date="2013" name="Genome Announc.">
        <title>The Draft Genome Sequence of Sphingomonas paucimobilis Strain HER1398 (Proteobacteria), Host to the Giant PAU Phage, Indicates That It Is a Member of the Genus Sphingobacterium (Bacteroidetes).</title>
        <authorList>
            <person name="White R.A.III."/>
            <person name="Suttle C.A."/>
        </authorList>
    </citation>
    <scope>NUCLEOTIDE SEQUENCE [LARGE SCALE GENOMIC DNA]</scope>
    <source>
        <strain evidence="9 10">HER1398</strain>
    </source>
</reference>
<feature type="binding site" evidence="6">
    <location>
        <position position="178"/>
    </location>
    <ligand>
        <name>Mg(2+)</name>
        <dbReference type="ChEBI" id="CHEBI:18420"/>
    </ligand>
</feature>
<name>U2HTP3_9SPHI</name>
<feature type="domain" description="Mandelate racemase/muconate lactonizing enzyme C-terminal" evidence="8">
    <location>
        <begin position="135"/>
        <end position="226"/>
    </location>
</feature>
<dbReference type="SFLD" id="SFLDG00180">
    <property type="entry name" value="muconate_cycloisomerase"/>
    <property type="match status" value="1"/>
</dbReference>
<dbReference type="PATRIC" id="fig|1346330.5.peg.3199"/>
<dbReference type="Proteomes" id="UP000016584">
    <property type="component" value="Unassembled WGS sequence"/>
</dbReference>
<keyword evidence="2 6" id="KW-0479">Metal-binding</keyword>
<feature type="active site" description="Proton acceptor; specific for (S)-substrate epimerization" evidence="5">
    <location>
        <position position="252"/>
    </location>
</feature>
<protein>
    <recommendedName>
        <fullName evidence="7">Dipeptide epimerase</fullName>
        <ecNumber evidence="7">5.1.1.-</ecNumber>
    </recommendedName>
</protein>
<dbReference type="EMBL" id="ATDL01000016">
    <property type="protein sequence ID" value="ERJ58645.1"/>
    <property type="molecule type" value="Genomic_DNA"/>
</dbReference>
<dbReference type="InterPro" id="IPR013342">
    <property type="entry name" value="Mandelate_racemase_C"/>
</dbReference>
<proteinExistence type="inferred from homology"/>
<dbReference type="InterPro" id="IPR029065">
    <property type="entry name" value="Enolase_C-like"/>
</dbReference>
<dbReference type="Gene3D" id="3.20.20.120">
    <property type="entry name" value="Enolase-like C-terminal domain"/>
    <property type="match status" value="1"/>
</dbReference>
<keyword evidence="4 7" id="KW-0413">Isomerase</keyword>
<organism evidence="9 10">
    <name type="scientific">Sphingobacterium paucimobilis HER1398</name>
    <dbReference type="NCBI Taxonomy" id="1346330"/>
    <lineage>
        <taxon>Bacteria</taxon>
        <taxon>Pseudomonadati</taxon>
        <taxon>Bacteroidota</taxon>
        <taxon>Sphingobacteriia</taxon>
        <taxon>Sphingobacteriales</taxon>
        <taxon>Sphingobacteriaceae</taxon>
        <taxon>Sphingobacterium</taxon>
    </lineage>
</organism>
<evidence type="ECO:0000256" key="4">
    <source>
        <dbReference type="ARBA" id="ARBA00023235"/>
    </source>
</evidence>
<dbReference type="PANTHER" id="PTHR48080:SF3">
    <property type="entry name" value="ENOLASE SUPERFAMILY MEMBER DDB_G0284701"/>
    <property type="match status" value="1"/>
</dbReference>
<comment type="cofactor">
    <cofactor evidence="6 7">
        <name>Mg(2+)</name>
        <dbReference type="ChEBI" id="CHEBI:18420"/>
    </cofactor>
    <text evidence="6 7">Binds 1 Mg(2+) ion per subunit.</text>
</comment>
<dbReference type="OrthoDB" id="9775391at2"/>
<dbReference type="GO" id="GO:0016855">
    <property type="term" value="F:racemase and epimerase activity, acting on amino acids and derivatives"/>
    <property type="evidence" value="ECO:0007669"/>
    <property type="project" value="UniProtKB-UniRule"/>
</dbReference>
<dbReference type="InterPro" id="IPR029017">
    <property type="entry name" value="Enolase-like_N"/>
</dbReference>
<dbReference type="GO" id="GO:0000287">
    <property type="term" value="F:magnesium ion binding"/>
    <property type="evidence" value="ECO:0007669"/>
    <property type="project" value="UniProtKB-ARBA"/>
</dbReference>
<evidence type="ECO:0000256" key="7">
    <source>
        <dbReference type="RuleBase" id="RU366006"/>
    </source>
</evidence>
<evidence type="ECO:0000313" key="9">
    <source>
        <dbReference type="EMBL" id="ERJ58645.1"/>
    </source>
</evidence>
<dbReference type="EC" id="5.1.1.-" evidence="7"/>
<dbReference type="PANTHER" id="PTHR48080">
    <property type="entry name" value="D-GALACTONATE DEHYDRATASE-RELATED"/>
    <property type="match status" value="1"/>
</dbReference>
<evidence type="ECO:0000256" key="2">
    <source>
        <dbReference type="ARBA" id="ARBA00022723"/>
    </source>
</evidence>
<dbReference type="STRING" id="1346330.M472_07690"/>
<keyword evidence="3 6" id="KW-0460">Magnesium</keyword>
<gene>
    <name evidence="9" type="ORF">M472_07690</name>
</gene>
<evidence type="ECO:0000256" key="6">
    <source>
        <dbReference type="PIRSR" id="PIRSR634603-3"/>
    </source>
</evidence>
<comment type="similarity">
    <text evidence="1 7">Belongs to the mandelate racemase/muconate lactonizing enzyme family.</text>
</comment>
<dbReference type="Pfam" id="PF02746">
    <property type="entry name" value="MR_MLE_N"/>
    <property type="match status" value="1"/>
</dbReference>
<dbReference type="InterPro" id="IPR013341">
    <property type="entry name" value="Mandelate_racemase_N_dom"/>
</dbReference>
<dbReference type="SUPFAM" id="SSF54826">
    <property type="entry name" value="Enolase N-terminal domain-like"/>
    <property type="match status" value="1"/>
</dbReference>
<dbReference type="CDD" id="cd03319">
    <property type="entry name" value="L-Ala-DL-Glu_epimerase"/>
    <property type="match status" value="1"/>
</dbReference>
<evidence type="ECO:0000256" key="5">
    <source>
        <dbReference type="PIRSR" id="PIRSR634603-1"/>
    </source>
</evidence>
<feature type="active site" description="Proton acceptor; specific for (R)-substrate epimerization" evidence="5">
    <location>
        <position position="154"/>
    </location>
</feature>
<dbReference type="SMART" id="SM00922">
    <property type="entry name" value="MR_MLE"/>
    <property type="match status" value="1"/>
</dbReference>
<evidence type="ECO:0000313" key="10">
    <source>
        <dbReference type="Proteomes" id="UP000016584"/>
    </source>
</evidence>
<comment type="caution">
    <text evidence="9">The sequence shown here is derived from an EMBL/GenBank/DDBJ whole genome shotgun (WGS) entry which is preliminary data.</text>
</comment>
<sequence length="342" mass="38005">MIKLTYKPYDVQLKHVFRISRGERKSAPVMLTKLSYEGVDGYGEGSMPPLYGESLETAQAFYAKVDLSQFDNPFDTETILSYVNSIAPGNQAAKTALDIALHDLIGKLLNLPVHSLFGLPTVSQYTSMTIGIDEPAVMAKRALDYKNFKYLKIKLGTDRDKELIQAIREVSDQPFFIDANQGWNNREQALEFIHWLQEQNTIFIEQPMLKEDKAGNAWLTERSPLPIIGDEGFQRLADLKEVSSIYHGINIKLMKSTGLREGYKMAVTAKALGMKVMLGCMTETSCAISAAAQLTALADWIDLDGNLDVTNDPYSGVKVEQGLLRLSAVPGIGLTQTNWESI</sequence>
<feature type="binding site" evidence="6">
    <location>
        <position position="230"/>
    </location>
    <ligand>
        <name>Mg(2+)</name>
        <dbReference type="ChEBI" id="CHEBI:18420"/>
    </ligand>
</feature>
<dbReference type="InterPro" id="IPR036849">
    <property type="entry name" value="Enolase-like_C_sf"/>
</dbReference>
<feature type="binding site" evidence="6">
    <location>
        <position position="205"/>
    </location>
    <ligand>
        <name>Mg(2+)</name>
        <dbReference type="ChEBI" id="CHEBI:18420"/>
    </ligand>
</feature>
<evidence type="ECO:0000256" key="3">
    <source>
        <dbReference type="ARBA" id="ARBA00022842"/>
    </source>
</evidence>
<dbReference type="InterPro" id="IPR034593">
    <property type="entry name" value="DgoD-like"/>
</dbReference>
<evidence type="ECO:0000259" key="8">
    <source>
        <dbReference type="SMART" id="SM00922"/>
    </source>
</evidence>
<dbReference type="Pfam" id="PF13378">
    <property type="entry name" value="MR_MLE_C"/>
    <property type="match status" value="1"/>
</dbReference>
<dbReference type="InterPro" id="IPR034603">
    <property type="entry name" value="Dipeptide_epimerase"/>
</dbReference>
<dbReference type="Gene3D" id="3.30.390.10">
    <property type="entry name" value="Enolase-like, N-terminal domain"/>
    <property type="match status" value="1"/>
</dbReference>
<dbReference type="SFLD" id="SFLDS00001">
    <property type="entry name" value="Enolase"/>
    <property type="match status" value="1"/>
</dbReference>
<evidence type="ECO:0000256" key="1">
    <source>
        <dbReference type="ARBA" id="ARBA00008031"/>
    </source>
</evidence>
<dbReference type="eggNOG" id="COG4948">
    <property type="taxonomic scope" value="Bacteria"/>
</dbReference>
<keyword evidence="10" id="KW-1185">Reference proteome</keyword>
<dbReference type="SUPFAM" id="SSF51604">
    <property type="entry name" value="Enolase C-terminal domain-like"/>
    <property type="match status" value="1"/>
</dbReference>